<dbReference type="SUPFAM" id="SSF46785">
    <property type="entry name" value="Winged helix' DNA-binding domain"/>
    <property type="match status" value="1"/>
</dbReference>
<evidence type="ECO:0000259" key="5">
    <source>
        <dbReference type="PROSITE" id="PS50931"/>
    </source>
</evidence>
<name>A0A916VS37_9RHOB</name>
<comment type="similarity">
    <text evidence="1">Belongs to the LysR transcriptional regulatory family.</text>
</comment>
<dbReference type="InterPro" id="IPR011991">
    <property type="entry name" value="ArsR-like_HTH"/>
</dbReference>
<keyword evidence="4" id="KW-0804">Transcription</keyword>
<dbReference type="PROSITE" id="PS50931">
    <property type="entry name" value="HTH_LYSR"/>
    <property type="match status" value="1"/>
</dbReference>
<keyword evidence="7" id="KW-1185">Reference proteome</keyword>
<keyword evidence="3" id="KW-0238">DNA-binding</keyword>
<dbReference type="Proteomes" id="UP000628017">
    <property type="component" value="Unassembled WGS sequence"/>
</dbReference>
<sequence length="300" mass="33452">MLKTLPFNALRTLESVVRLRGFGRAADELNISQSAVSQHIKQLEEWLGHQLLIRKNPKVIPTDDGTRLANAARNGFGMVEAVCDSLRDSKKSASKGLLVAAPPGFAFIWLLPRLLDFNDSHPGIQISLSTDPKSLDPTTSEADVIIAYSTGGFPSLHSEKLMSERMSPVCTPKLAEQIRSPQDLEHHTILQDGQSETEHLSNWEFWASELGIKLPITQRKQVYSQANMVIQAAINGSGVAMGRCPLVIDALENGQLVRPFRQEAQSQFSYWFVCAHNKAHSKFMQEFRNWLHDQAEPLNA</sequence>
<dbReference type="InterPro" id="IPR036390">
    <property type="entry name" value="WH_DNA-bd_sf"/>
</dbReference>
<dbReference type="GO" id="GO:0006351">
    <property type="term" value="P:DNA-templated transcription"/>
    <property type="evidence" value="ECO:0007669"/>
    <property type="project" value="TreeGrafter"/>
</dbReference>
<feature type="domain" description="HTH lysR-type" evidence="5">
    <location>
        <begin position="5"/>
        <end position="62"/>
    </location>
</feature>
<evidence type="ECO:0000256" key="2">
    <source>
        <dbReference type="ARBA" id="ARBA00023015"/>
    </source>
</evidence>
<dbReference type="InterPro" id="IPR000847">
    <property type="entry name" value="LysR_HTH_N"/>
</dbReference>
<dbReference type="Pfam" id="PF00126">
    <property type="entry name" value="HTH_1"/>
    <property type="match status" value="1"/>
</dbReference>
<proteinExistence type="inferred from homology"/>
<dbReference type="InterPro" id="IPR058163">
    <property type="entry name" value="LysR-type_TF_proteobact-type"/>
</dbReference>
<accession>A0A916VS37</accession>
<dbReference type="Gene3D" id="3.40.190.10">
    <property type="entry name" value="Periplasmic binding protein-like II"/>
    <property type="match status" value="2"/>
</dbReference>
<dbReference type="Gene3D" id="1.10.10.10">
    <property type="entry name" value="Winged helix-like DNA-binding domain superfamily/Winged helix DNA-binding domain"/>
    <property type="match status" value="1"/>
</dbReference>
<organism evidence="6 7">
    <name type="scientific">Neptunicoccus cionae</name>
    <dbReference type="NCBI Taxonomy" id="2035344"/>
    <lineage>
        <taxon>Bacteria</taxon>
        <taxon>Pseudomonadati</taxon>
        <taxon>Pseudomonadota</taxon>
        <taxon>Alphaproteobacteria</taxon>
        <taxon>Rhodobacterales</taxon>
        <taxon>Paracoccaceae</taxon>
        <taxon>Neptunicoccus</taxon>
    </lineage>
</organism>
<keyword evidence="2" id="KW-0805">Transcription regulation</keyword>
<dbReference type="AlphaFoldDB" id="A0A916VS37"/>
<dbReference type="InterPro" id="IPR036388">
    <property type="entry name" value="WH-like_DNA-bd_sf"/>
</dbReference>
<dbReference type="GO" id="GO:0003700">
    <property type="term" value="F:DNA-binding transcription factor activity"/>
    <property type="evidence" value="ECO:0007669"/>
    <property type="project" value="InterPro"/>
</dbReference>
<dbReference type="CDD" id="cd08432">
    <property type="entry name" value="PBP2_GcdR_TrpI_HvrB_AmpR_like"/>
    <property type="match status" value="1"/>
</dbReference>
<dbReference type="PANTHER" id="PTHR30537:SF26">
    <property type="entry name" value="GLYCINE CLEAVAGE SYSTEM TRANSCRIPTIONAL ACTIVATOR"/>
    <property type="match status" value="1"/>
</dbReference>
<dbReference type="SUPFAM" id="SSF53850">
    <property type="entry name" value="Periplasmic binding protein-like II"/>
    <property type="match status" value="1"/>
</dbReference>
<dbReference type="InterPro" id="IPR005119">
    <property type="entry name" value="LysR_subst-bd"/>
</dbReference>
<comment type="caution">
    <text evidence="6">The sequence shown here is derived from an EMBL/GenBank/DDBJ whole genome shotgun (WGS) entry which is preliminary data.</text>
</comment>
<dbReference type="PANTHER" id="PTHR30537">
    <property type="entry name" value="HTH-TYPE TRANSCRIPTIONAL REGULATOR"/>
    <property type="match status" value="1"/>
</dbReference>
<reference evidence="6" key="1">
    <citation type="journal article" date="2014" name="Int. J. Syst. Evol. Microbiol.">
        <title>Complete genome sequence of Corynebacterium casei LMG S-19264T (=DSM 44701T), isolated from a smear-ripened cheese.</title>
        <authorList>
            <consortium name="US DOE Joint Genome Institute (JGI-PGF)"/>
            <person name="Walter F."/>
            <person name="Albersmeier A."/>
            <person name="Kalinowski J."/>
            <person name="Ruckert C."/>
        </authorList>
    </citation>
    <scope>NUCLEOTIDE SEQUENCE</scope>
    <source>
        <strain evidence="6">CGMCC 1.15880</strain>
    </source>
</reference>
<dbReference type="Pfam" id="PF03466">
    <property type="entry name" value="LysR_substrate"/>
    <property type="match status" value="1"/>
</dbReference>
<evidence type="ECO:0000313" key="6">
    <source>
        <dbReference type="EMBL" id="GGA25286.1"/>
    </source>
</evidence>
<evidence type="ECO:0000256" key="4">
    <source>
        <dbReference type="ARBA" id="ARBA00023163"/>
    </source>
</evidence>
<protein>
    <submittedName>
        <fullName evidence="6">Transcriptional regulator GcvA</fullName>
    </submittedName>
</protein>
<reference evidence="6" key="2">
    <citation type="submission" date="2020-09" db="EMBL/GenBank/DDBJ databases">
        <authorList>
            <person name="Sun Q."/>
            <person name="Zhou Y."/>
        </authorList>
    </citation>
    <scope>NUCLEOTIDE SEQUENCE</scope>
    <source>
        <strain evidence="6">CGMCC 1.15880</strain>
    </source>
</reference>
<dbReference type="FunFam" id="1.10.10.10:FF:000001">
    <property type="entry name" value="LysR family transcriptional regulator"/>
    <property type="match status" value="1"/>
</dbReference>
<dbReference type="EMBL" id="BMKA01000004">
    <property type="protein sequence ID" value="GGA25286.1"/>
    <property type="molecule type" value="Genomic_DNA"/>
</dbReference>
<dbReference type="PRINTS" id="PR00039">
    <property type="entry name" value="HTHLYSR"/>
</dbReference>
<evidence type="ECO:0000256" key="3">
    <source>
        <dbReference type="ARBA" id="ARBA00023125"/>
    </source>
</evidence>
<evidence type="ECO:0000256" key="1">
    <source>
        <dbReference type="ARBA" id="ARBA00009437"/>
    </source>
</evidence>
<dbReference type="RefSeq" id="WP_188676529.1">
    <property type="nucleotide sequence ID" value="NZ_BMKA01000004.1"/>
</dbReference>
<dbReference type="GO" id="GO:0043565">
    <property type="term" value="F:sequence-specific DNA binding"/>
    <property type="evidence" value="ECO:0007669"/>
    <property type="project" value="TreeGrafter"/>
</dbReference>
<dbReference type="CDD" id="cd00090">
    <property type="entry name" value="HTH_ARSR"/>
    <property type="match status" value="1"/>
</dbReference>
<evidence type="ECO:0000313" key="7">
    <source>
        <dbReference type="Proteomes" id="UP000628017"/>
    </source>
</evidence>
<gene>
    <name evidence="6" type="primary">gcvA</name>
    <name evidence="6" type="ORF">GCM10011498_27720</name>
</gene>